<comment type="subcellular location">
    <subcellularLocation>
        <location evidence="1">Membrane</location>
        <topology evidence="1">Multi-pass membrane protein</topology>
    </subcellularLocation>
</comment>
<evidence type="ECO:0000256" key="1">
    <source>
        <dbReference type="ARBA" id="ARBA00004141"/>
    </source>
</evidence>
<protein>
    <submittedName>
        <fullName evidence="7">Cobalt ABC transporter permease</fullName>
    </submittedName>
</protein>
<gene>
    <name evidence="7" type="ORF">GCM10007964_36330</name>
</gene>
<keyword evidence="4 6" id="KW-1133">Transmembrane helix</keyword>
<evidence type="ECO:0000256" key="4">
    <source>
        <dbReference type="ARBA" id="ARBA00022989"/>
    </source>
</evidence>
<dbReference type="Pfam" id="PF02361">
    <property type="entry name" value="CbiQ"/>
    <property type="match status" value="1"/>
</dbReference>
<dbReference type="AlphaFoldDB" id="A0A917VKE2"/>
<evidence type="ECO:0000256" key="2">
    <source>
        <dbReference type="ARBA" id="ARBA00022475"/>
    </source>
</evidence>
<name>A0A917VKE2_9ACTN</name>
<evidence type="ECO:0000256" key="3">
    <source>
        <dbReference type="ARBA" id="ARBA00022692"/>
    </source>
</evidence>
<dbReference type="InterPro" id="IPR003339">
    <property type="entry name" value="ABC/ECF_trnsptr_transmembrane"/>
</dbReference>
<accession>A0A917VKE2</accession>
<organism evidence="7 8">
    <name type="scientific">Sphaerisporangium melleum</name>
    <dbReference type="NCBI Taxonomy" id="321316"/>
    <lineage>
        <taxon>Bacteria</taxon>
        <taxon>Bacillati</taxon>
        <taxon>Actinomycetota</taxon>
        <taxon>Actinomycetes</taxon>
        <taxon>Streptosporangiales</taxon>
        <taxon>Streptosporangiaceae</taxon>
        <taxon>Sphaerisporangium</taxon>
    </lineage>
</organism>
<dbReference type="PANTHER" id="PTHR34857:SF2">
    <property type="entry name" value="SLL0384 PROTEIN"/>
    <property type="match status" value="1"/>
</dbReference>
<keyword evidence="3 6" id="KW-0812">Transmembrane</keyword>
<feature type="transmembrane region" description="Helical" evidence="6">
    <location>
        <begin position="116"/>
        <end position="139"/>
    </location>
</feature>
<evidence type="ECO:0000313" key="8">
    <source>
        <dbReference type="Proteomes" id="UP000645217"/>
    </source>
</evidence>
<comment type="caution">
    <text evidence="7">The sequence shown here is derived from an EMBL/GenBank/DDBJ whole genome shotgun (WGS) entry which is preliminary data.</text>
</comment>
<dbReference type="EMBL" id="BMNT01000019">
    <property type="protein sequence ID" value="GGK90421.1"/>
    <property type="molecule type" value="Genomic_DNA"/>
</dbReference>
<dbReference type="GO" id="GO:0005886">
    <property type="term" value="C:plasma membrane"/>
    <property type="evidence" value="ECO:0007669"/>
    <property type="project" value="UniProtKB-ARBA"/>
</dbReference>
<evidence type="ECO:0000256" key="6">
    <source>
        <dbReference type="SAM" id="Phobius"/>
    </source>
</evidence>
<reference evidence="7" key="2">
    <citation type="submission" date="2020-09" db="EMBL/GenBank/DDBJ databases">
        <authorList>
            <person name="Sun Q."/>
            <person name="Ohkuma M."/>
        </authorList>
    </citation>
    <scope>NUCLEOTIDE SEQUENCE</scope>
    <source>
        <strain evidence="7">JCM 13064</strain>
    </source>
</reference>
<dbReference type="Proteomes" id="UP000645217">
    <property type="component" value="Unassembled WGS sequence"/>
</dbReference>
<keyword evidence="5 6" id="KW-0472">Membrane</keyword>
<feature type="transmembrane region" description="Helical" evidence="6">
    <location>
        <begin position="65"/>
        <end position="84"/>
    </location>
</feature>
<evidence type="ECO:0000256" key="5">
    <source>
        <dbReference type="ARBA" id="ARBA00023136"/>
    </source>
</evidence>
<keyword evidence="2" id="KW-1003">Cell membrane</keyword>
<keyword evidence="8" id="KW-1185">Reference proteome</keyword>
<dbReference type="PANTHER" id="PTHR34857">
    <property type="entry name" value="SLL0384 PROTEIN"/>
    <property type="match status" value="1"/>
</dbReference>
<evidence type="ECO:0000313" key="7">
    <source>
        <dbReference type="EMBL" id="GGK90421.1"/>
    </source>
</evidence>
<dbReference type="InterPro" id="IPR051611">
    <property type="entry name" value="ECF_transporter_component"/>
</dbReference>
<feature type="transmembrane region" description="Helical" evidence="6">
    <location>
        <begin position="246"/>
        <end position="265"/>
    </location>
</feature>
<feature type="transmembrane region" description="Helical" evidence="6">
    <location>
        <begin position="20"/>
        <end position="53"/>
    </location>
</feature>
<reference evidence="7" key="1">
    <citation type="journal article" date="2014" name="Int. J. Syst. Evol. Microbiol.">
        <title>Complete genome sequence of Corynebacterium casei LMG S-19264T (=DSM 44701T), isolated from a smear-ripened cheese.</title>
        <authorList>
            <consortium name="US DOE Joint Genome Institute (JGI-PGF)"/>
            <person name="Walter F."/>
            <person name="Albersmeier A."/>
            <person name="Kalinowski J."/>
            <person name="Ruckert C."/>
        </authorList>
    </citation>
    <scope>NUCLEOTIDE SEQUENCE</scope>
    <source>
        <strain evidence="7">JCM 13064</strain>
    </source>
</reference>
<dbReference type="CDD" id="cd16914">
    <property type="entry name" value="EcfT"/>
    <property type="match status" value="1"/>
</dbReference>
<proteinExistence type="predicted"/>
<sequence>MDVTPRYLGAGSFLSRRDPRVLLLVPVLYIVAVAGVDDLRVVLACTAVALAYYRAAGIPWRGVRANWAFMLTLTTLLVLANSILTSAVSAQAGPGEQVLFNAPITHSPVTWTTLSYAATVLVRYVSLALVSFPVAFNIAPSDLGVAFARLGLSQRLAYGVDLTFRFLPSTAASLRETVDAQRIRGYEHSRSRNPVRRLLSLRPVVVPLTVNALIDAEDTVNAMDLRGFGGRHRTWMRDLAFDRTDLLILAGFSAVAAVMVTAKILGLTGEVWVP</sequence>
<dbReference type="RefSeq" id="WP_189164214.1">
    <property type="nucleotide sequence ID" value="NZ_BMNT01000019.1"/>
</dbReference>